<dbReference type="Gene3D" id="1.20.120.450">
    <property type="entry name" value="dinb family like domain"/>
    <property type="match status" value="1"/>
</dbReference>
<dbReference type="KEGG" id="asim:FE240_16645"/>
<feature type="domain" description="DinB-like" evidence="1">
    <location>
        <begin position="8"/>
        <end position="148"/>
    </location>
</feature>
<evidence type="ECO:0000259" key="1">
    <source>
        <dbReference type="Pfam" id="PF12867"/>
    </source>
</evidence>
<sequence>MPLFTTLLAMPDRFEQLLAQVPDDHLNWEPDNWAGIPSERFSALGHLCHLLDIETQGYQVRVMRTLTETLPELASLDGYQLAHDNHYPQQNPAVQLARFRAARSETVERLQALPASAWARRARYGNYGEITLDGLVRLLVSHDHQHLAGMQWLLMRLNADRGLGLPLR</sequence>
<dbReference type="AlphaFoldDB" id="A0A5J6X136"/>
<dbReference type="InterPro" id="IPR034660">
    <property type="entry name" value="DinB/YfiT-like"/>
</dbReference>
<dbReference type="Pfam" id="PF12867">
    <property type="entry name" value="DinB_2"/>
    <property type="match status" value="1"/>
</dbReference>
<dbReference type="EMBL" id="CP040449">
    <property type="protein sequence ID" value="QFI56161.1"/>
    <property type="molecule type" value="Genomic_DNA"/>
</dbReference>
<accession>A0A5J6X136</accession>
<protein>
    <submittedName>
        <fullName evidence="2">DinB family protein</fullName>
    </submittedName>
</protein>
<dbReference type="RefSeq" id="WP_193002534.1">
    <property type="nucleotide sequence ID" value="NZ_CP040449.1"/>
</dbReference>
<dbReference type="SUPFAM" id="SSF109854">
    <property type="entry name" value="DinB/YfiT-like putative metalloenzymes"/>
    <property type="match status" value="1"/>
</dbReference>
<gene>
    <name evidence="2" type="ORF">FE240_16645</name>
</gene>
<dbReference type="InterPro" id="IPR024775">
    <property type="entry name" value="DinB-like"/>
</dbReference>
<keyword evidence="3" id="KW-1185">Reference proteome</keyword>
<dbReference type="Proteomes" id="UP000594034">
    <property type="component" value="Chromosome"/>
</dbReference>
<reference evidence="2 3" key="1">
    <citation type="submission" date="2019-05" db="EMBL/GenBank/DDBJ databases">
        <title>OXA-830, a novel chromosomally encoded expanded-spectrum class D beta-lactamase in Aeromonas simiae.</title>
        <authorList>
            <person name="Zhou W."/>
            <person name="Chen Q."/>
        </authorList>
    </citation>
    <scope>NUCLEOTIDE SEQUENCE [LARGE SCALE GENOMIC DNA]</scope>
    <source>
        <strain evidence="2 3">A6</strain>
    </source>
</reference>
<name>A0A5J6X136_9GAMM</name>
<proteinExistence type="predicted"/>
<organism evidence="2 3">
    <name type="scientific">Aeromonas simiae</name>
    <dbReference type="NCBI Taxonomy" id="218936"/>
    <lineage>
        <taxon>Bacteria</taxon>
        <taxon>Pseudomonadati</taxon>
        <taxon>Pseudomonadota</taxon>
        <taxon>Gammaproteobacteria</taxon>
        <taxon>Aeromonadales</taxon>
        <taxon>Aeromonadaceae</taxon>
        <taxon>Aeromonas</taxon>
    </lineage>
</organism>
<evidence type="ECO:0000313" key="3">
    <source>
        <dbReference type="Proteomes" id="UP000594034"/>
    </source>
</evidence>
<evidence type="ECO:0000313" key="2">
    <source>
        <dbReference type="EMBL" id="QFI56161.1"/>
    </source>
</evidence>